<organism evidence="8 9">
    <name type="scientific">Halocynthiibacter styelae</name>
    <dbReference type="NCBI Taxonomy" id="2761955"/>
    <lineage>
        <taxon>Bacteria</taxon>
        <taxon>Pseudomonadati</taxon>
        <taxon>Pseudomonadota</taxon>
        <taxon>Alphaproteobacteria</taxon>
        <taxon>Rhodobacterales</taxon>
        <taxon>Paracoccaceae</taxon>
        <taxon>Halocynthiibacter</taxon>
    </lineage>
</organism>
<comment type="cofactor">
    <cofactor evidence="7">
        <name>Zn(2+)</name>
        <dbReference type="ChEBI" id="CHEBI:29105"/>
    </cofactor>
    <text evidence="7">Binds 1 zinc ion per subunit.</text>
</comment>
<keyword evidence="3 7" id="KW-0862">Zinc</keyword>
<keyword evidence="5" id="KW-0238">DNA-binding</keyword>
<keyword evidence="4" id="KW-0805">Transcription regulation</keyword>
<dbReference type="InterPro" id="IPR002481">
    <property type="entry name" value="FUR"/>
</dbReference>
<evidence type="ECO:0000256" key="6">
    <source>
        <dbReference type="ARBA" id="ARBA00023163"/>
    </source>
</evidence>
<dbReference type="GO" id="GO:0005829">
    <property type="term" value="C:cytosol"/>
    <property type="evidence" value="ECO:0007669"/>
    <property type="project" value="TreeGrafter"/>
</dbReference>
<dbReference type="AlphaFoldDB" id="A0A8J7LVQ8"/>
<dbReference type="GO" id="GO:0003700">
    <property type="term" value="F:DNA-binding transcription factor activity"/>
    <property type="evidence" value="ECO:0007669"/>
    <property type="project" value="InterPro"/>
</dbReference>
<dbReference type="Gene3D" id="3.30.1490.190">
    <property type="match status" value="1"/>
</dbReference>
<dbReference type="PANTHER" id="PTHR33202">
    <property type="entry name" value="ZINC UPTAKE REGULATION PROTEIN"/>
    <property type="match status" value="1"/>
</dbReference>
<evidence type="ECO:0000256" key="2">
    <source>
        <dbReference type="ARBA" id="ARBA00022491"/>
    </source>
</evidence>
<name>A0A8J7LVQ8_9RHOB</name>
<dbReference type="PANTHER" id="PTHR33202:SF6">
    <property type="entry name" value="ZINC UPTAKE REGULATION PROTEIN"/>
    <property type="match status" value="1"/>
</dbReference>
<evidence type="ECO:0000256" key="4">
    <source>
        <dbReference type="ARBA" id="ARBA00023015"/>
    </source>
</evidence>
<evidence type="ECO:0000256" key="7">
    <source>
        <dbReference type="PIRSR" id="PIRSR602481-1"/>
    </source>
</evidence>
<dbReference type="Gene3D" id="1.10.10.10">
    <property type="entry name" value="Winged helix-like DNA-binding domain superfamily/Winged helix DNA-binding domain"/>
    <property type="match status" value="1"/>
</dbReference>
<keyword evidence="2" id="KW-0678">Repressor</keyword>
<evidence type="ECO:0000313" key="9">
    <source>
        <dbReference type="Proteomes" id="UP000640583"/>
    </source>
</evidence>
<feature type="binding site" evidence="7">
    <location>
        <position position="150"/>
    </location>
    <ligand>
        <name>Zn(2+)</name>
        <dbReference type="ChEBI" id="CHEBI:29105"/>
    </ligand>
</feature>
<dbReference type="GO" id="GO:0000976">
    <property type="term" value="F:transcription cis-regulatory region binding"/>
    <property type="evidence" value="ECO:0007669"/>
    <property type="project" value="TreeGrafter"/>
</dbReference>
<comment type="similarity">
    <text evidence="1">Belongs to the Fur family.</text>
</comment>
<dbReference type="SUPFAM" id="SSF46785">
    <property type="entry name" value="Winged helix' DNA-binding domain"/>
    <property type="match status" value="1"/>
</dbReference>
<dbReference type="EMBL" id="JADCKQ010000004">
    <property type="protein sequence ID" value="MBI1493387.1"/>
    <property type="molecule type" value="Genomic_DNA"/>
</dbReference>
<keyword evidence="9" id="KW-1185">Reference proteome</keyword>
<protein>
    <submittedName>
        <fullName evidence="8">Transcriptional repressor</fullName>
    </submittedName>
</protein>
<keyword evidence="6" id="KW-0804">Transcription</keyword>
<dbReference type="GO" id="GO:0008270">
    <property type="term" value="F:zinc ion binding"/>
    <property type="evidence" value="ECO:0007669"/>
    <property type="project" value="TreeGrafter"/>
</dbReference>
<dbReference type="InterPro" id="IPR043135">
    <property type="entry name" value="Fur_C"/>
</dbReference>
<feature type="binding site" evidence="7">
    <location>
        <position position="113"/>
    </location>
    <ligand>
        <name>Zn(2+)</name>
        <dbReference type="ChEBI" id="CHEBI:29105"/>
    </ligand>
</feature>
<dbReference type="RefSeq" id="WP_228848224.1">
    <property type="nucleotide sequence ID" value="NZ_JADCKQ010000004.1"/>
</dbReference>
<gene>
    <name evidence="8" type="ORF">H1D41_07055</name>
</gene>
<comment type="caution">
    <text evidence="8">The sequence shown here is derived from an EMBL/GenBank/DDBJ whole genome shotgun (WGS) entry which is preliminary data.</text>
</comment>
<feature type="binding site" evidence="7">
    <location>
        <position position="110"/>
    </location>
    <ligand>
        <name>Zn(2+)</name>
        <dbReference type="ChEBI" id="CHEBI:29105"/>
    </ligand>
</feature>
<dbReference type="InterPro" id="IPR036388">
    <property type="entry name" value="WH-like_DNA-bd_sf"/>
</dbReference>
<sequence>MNSGFEKHDHGTCVATSIRVAEDHCATHKLQLTPVRRRVLELLLEGHKALGAYDILPTLAAEGLGSQPPVVYRALDFLQTHGFAHKVEKLNAWTACMHPGEDHNPAFMICSDCDMVAEIPASPVTGDLGRAADKMGFSINTAVIEVEGTCPSCQEDKTT</sequence>
<dbReference type="GO" id="GO:1900376">
    <property type="term" value="P:regulation of secondary metabolite biosynthetic process"/>
    <property type="evidence" value="ECO:0007669"/>
    <property type="project" value="TreeGrafter"/>
</dbReference>
<dbReference type="Pfam" id="PF01475">
    <property type="entry name" value="FUR"/>
    <property type="match status" value="1"/>
</dbReference>
<reference evidence="8" key="1">
    <citation type="submission" date="2020-10" db="EMBL/GenBank/DDBJ databases">
        <title>Paenihalocynthiibacter styelae gen. nov., sp. nov., isolated from stalked sea squirt Styela clava.</title>
        <authorList>
            <person name="Kim Y.-O."/>
            <person name="Yoon J.-H."/>
        </authorList>
    </citation>
    <scope>NUCLEOTIDE SEQUENCE</scope>
    <source>
        <strain evidence="8">MYP1-1</strain>
    </source>
</reference>
<feature type="binding site" evidence="7">
    <location>
        <position position="153"/>
    </location>
    <ligand>
        <name>Zn(2+)</name>
        <dbReference type="ChEBI" id="CHEBI:29105"/>
    </ligand>
</feature>
<evidence type="ECO:0000256" key="1">
    <source>
        <dbReference type="ARBA" id="ARBA00007957"/>
    </source>
</evidence>
<dbReference type="GO" id="GO:0045892">
    <property type="term" value="P:negative regulation of DNA-templated transcription"/>
    <property type="evidence" value="ECO:0007669"/>
    <property type="project" value="TreeGrafter"/>
</dbReference>
<dbReference type="Proteomes" id="UP000640583">
    <property type="component" value="Unassembled WGS sequence"/>
</dbReference>
<dbReference type="InterPro" id="IPR036390">
    <property type="entry name" value="WH_DNA-bd_sf"/>
</dbReference>
<evidence type="ECO:0000313" key="8">
    <source>
        <dbReference type="EMBL" id="MBI1493387.1"/>
    </source>
</evidence>
<proteinExistence type="inferred from homology"/>
<keyword evidence="7" id="KW-0479">Metal-binding</keyword>
<evidence type="ECO:0000256" key="3">
    <source>
        <dbReference type="ARBA" id="ARBA00022833"/>
    </source>
</evidence>
<accession>A0A8J7LVQ8</accession>
<evidence type="ECO:0000256" key="5">
    <source>
        <dbReference type="ARBA" id="ARBA00023125"/>
    </source>
</evidence>